<evidence type="ECO:0000256" key="3">
    <source>
        <dbReference type="ARBA" id="ARBA00022753"/>
    </source>
</evidence>
<dbReference type="Pfam" id="PF21054">
    <property type="entry name" value="RUBC_PIKBD"/>
    <property type="match status" value="1"/>
</dbReference>
<feature type="region of interest" description="Disordered" evidence="5">
    <location>
        <begin position="330"/>
        <end position="355"/>
    </location>
</feature>
<name>A0A9P0DU17_PHACE</name>
<dbReference type="GO" id="GO:0005770">
    <property type="term" value="C:late endosome"/>
    <property type="evidence" value="ECO:0007669"/>
    <property type="project" value="UniProtKB-SubCell"/>
</dbReference>
<dbReference type="GO" id="GO:0006914">
    <property type="term" value="P:autophagy"/>
    <property type="evidence" value="ECO:0007669"/>
    <property type="project" value="UniProtKB-KW"/>
</dbReference>
<evidence type="ECO:0000313" key="8">
    <source>
        <dbReference type="Proteomes" id="UP001153737"/>
    </source>
</evidence>
<dbReference type="InterPro" id="IPR025258">
    <property type="entry name" value="RH_dom"/>
</dbReference>
<dbReference type="SUPFAM" id="SSF140741">
    <property type="entry name" value="RUN domain-like"/>
    <property type="match status" value="1"/>
</dbReference>
<dbReference type="Proteomes" id="UP001153737">
    <property type="component" value="Chromosome 9"/>
</dbReference>
<dbReference type="Pfam" id="PF13901">
    <property type="entry name" value="RH_dom"/>
    <property type="match status" value="1"/>
</dbReference>
<feature type="region of interest" description="Disordered" evidence="5">
    <location>
        <begin position="287"/>
        <end position="306"/>
    </location>
</feature>
<dbReference type="PROSITE" id="PS50826">
    <property type="entry name" value="RUN"/>
    <property type="match status" value="1"/>
</dbReference>
<evidence type="ECO:0000256" key="2">
    <source>
        <dbReference type="ARBA" id="ARBA00022553"/>
    </source>
</evidence>
<dbReference type="AlphaFoldDB" id="A0A9P0DU17"/>
<feature type="region of interest" description="Disordered" evidence="5">
    <location>
        <begin position="495"/>
        <end position="523"/>
    </location>
</feature>
<feature type="domain" description="RUN" evidence="6">
    <location>
        <begin position="34"/>
        <end position="165"/>
    </location>
</feature>
<reference evidence="7" key="2">
    <citation type="submission" date="2022-10" db="EMBL/GenBank/DDBJ databases">
        <authorList>
            <consortium name="ENA_rothamsted_submissions"/>
            <consortium name="culmorum"/>
            <person name="King R."/>
        </authorList>
    </citation>
    <scope>NUCLEOTIDE SEQUENCE</scope>
</reference>
<evidence type="ECO:0000256" key="4">
    <source>
        <dbReference type="ARBA" id="ARBA00023006"/>
    </source>
</evidence>
<proteinExistence type="predicted"/>
<dbReference type="InterPro" id="IPR052428">
    <property type="entry name" value="Autophagy_HostDef_Reg"/>
</dbReference>
<evidence type="ECO:0000259" key="6">
    <source>
        <dbReference type="PROSITE" id="PS50826"/>
    </source>
</evidence>
<evidence type="ECO:0000256" key="1">
    <source>
        <dbReference type="ARBA" id="ARBA00004603"/>
    </source>
</evidence>
<dbReference type="PANTHER" id="PTHR45971:SF1">
    <property type="entry name" value="RUBICON, ISOFORM A"/>
    <property type="match status" value="1"/>
</dbReference>
<dbReference type="InterPro" id="IPR048569">
    <property type="entry name" value="RUBC_PIKBD"/>
</dbReference>
<gene>
    <name evidence="7" type="ORF">PHAECO_LOCUS12691</name>
</gene>
<dbReference type="CDD" id="cd17686">
    <property type="entry name" value="RUN_RUBCN"/>
    <property type="match status" value="1"/>
</dbReference>
<keyword evidence="2" id="KW-0597">Phosphoprotein</keyword>
<keyword evidence="4" id="KW-0072">Autophagy</keyword>
<protein>
    <recommendedName>
        <fullName evidence="6">RUN domain-containing protein</fullName>
    </recommendedName>
</protein>
<organism evidence="7 8">
    <name type="scientific">Phaedon cochleariae</name>
    <name type="common">Mustard beetle</name>
    <dbReference type="NCBI Taxonomy" id="80249"/>
    <lineage>
        <taxon>Eukaryota</taxon>
        <taxon>Metazoa</taxon>
        <taxon>Ecdysozoa</taxon>
        <taxon>Arthropoda</taxon>
        <taxon>Hexapoda</taxon>
        <taxon>Insecta</taxon>
        <taxon>Pterygota</taxon>
        <taxon>Neoptera</taxon>
        <taxon>Endopterygota</taxon>
        <taxon>Coleoptera</taxon>
        <taxon>Polyphaga</taxon>
        <taxon>Cucujiformia</taxon>
        <taxon>Chrysomeloidea</taxon>
        <taxon>Chrysomelidae</taxon>
        <taxon>Chrysomelinae</taxon>
        <taxon>Chrysomelini</taxon>
        <taxon>Phaedon</taxon>
    </lineage>
</organism>
<dbReference type="Gene3D" id="1.20.58.900">
    <property type="match status" value="1"/>
</dbReference>
<keyword evidence="8" id="KW-1185">Reference proteome</keyword>
<dbReference type="OrthoDB" id="10067503at2759"/>
<evidence type="ECO:0000313" key="7">
    <source>
        <dbReference type="EMBL" id="CAH1183323.1"/>
    </source>
</evidence>
<accession>A0A9P0DU17</accession>
<dbReference type="InterPro" id="IPR037213">
    <property type="entry name" value="Run_dom_sf"/>
</dbReference>
<dbReference type="EMBL" id="OU896715">
    <property type="protein sequence ID" value="CAH1183323.1"/>
    <property type="molecule type" value="Genomic_DNA"/>
</dbReference>
<feature type="compositionally biased region" description="Low complexity" evidence="5">
    <location>
        <begin position="509"/>
        <end position="519"/>
    </location>
</feature>
<keyword evidence="3" id="KW-0967">Endosome</keyword>
<comment type="subcellular location">
    <subcellularLocation>
        <location evidence="1">Late endosome</location>
    </subcellularLocation>
</comment>
<dbReference type="GO" id="GO:1901981">
    <property type="term" value="F:phosphatidylinositol phosphate binding"/>
    <property type="evidence" value="ECO:0007669"/>
    <property type="project" value="TreeGrafter"/>
</dbReference>
<dbReference type="SMART" id="SM01175">
    <property type="entry name" value="DUF4206"/>
    <property type="match status" value="1"/>
</dbReference>
<evidence type="ECO:0000256" key="5">
    <source>
        <dbReference type="SAM" id="MobiDB-lite"/>
    </source>
</evidence>
<dbReference type="InterPro" id="IPR004012">
    <property type="entry name" value="Run_dom"/>
</dbReference>
<sequence>MADTFQFSLKYQQLLRDLKSTVEGLLVTQVANVWSIYGGLNRLHNTVEKIFKHGCKNSQNESGYYNFVQGLEWLQPENTKSNFVLDCEYRTYVPAHLKENKASIWLYRSLENHSLSQKLSWLLSDKNHLSTCYHSYSFLCQVKYAEATLICLRAVERNQASLMSEINPSLFLQRAKEFHRIHRRCSSFPDNHLKKIYEEKSFLHISKVKNKDNFGTHQREPLPGVDSTHSKVKLWHSMPSLQVSQFTFGENKIKLLSRTTPSTPVHYKRVTNKLSPSALQVDYNKIHQKSKKSSAHQRPSTTTNINTTKTKEVKHVLIDNQYIVEHTPSLSSSQGSTIVNDDTSSKSATQDNMGNNCMSHSPISVMDSFMPKSGEKDFKKLPKKTFIEDGGMSVLPMATGYFPKPTKGQSLLSFLTSGNFSKTNAELDRENAHFNISEAIISAMEQIKCKQSYKIVDEHDDSDPEIMDLKQRIRLRRTERAIQRHKKTLAASLRSDGRTDTATTVSPCSSTSEFGSEFSGSDEVEDFDITETSKLEESAGLSMSMASLYSEADLTKRARGAPDGASDITSAEGVALSLISKFSDKQLPRASDLEWLVSEEDAPQALLPLPKSWPVSPDSAEEVVTPLRGTQEWAPPRAQIIFTLHPSPSRKELMAKQNYRCAGCSMRVAPKYATRFRYCEYLGRYFCTGCHTNQLALIPGRVLQKWEFKRYPVSTFSYRLLEQMYTDPLFRIFELNKNIGKKAKTILMCRRLRIGLSYLKDFILTCKYSEDIHDRLEEMSASLTDPDVYSMEDLVKVQNGEMIARLKHLVEICCKHTAECKLCLARGFICEICNVDQVIFPWQMRIVVRCDKCGSCYHQTCWNPATKPCEKCLRIQKRKENACRS</sequence>
<dbReference type="PANTHER" id="PTHR45971">
    <property type="entry name" value="PHOX (PX) DOMAIN-CONTAINING PROTEIN"/>
    <property type="match status" value="1"/>
</dbReference>
<reference evidence="7" key="1">
    <citation type="submission" date="2022-01" db="EMBL/GenBank/DDBJ databases">
        <authorList>
            <person name="King R."/>
        </authorList>
    </citation>
    <scope>NUCLEOTIDE SEQUENCE</scope>
</reference>